<dbReference type="GO" id="GO:0000160">
    <property type="term" value="P:phosphorelay signal transduction system"/>
    <property type="evidence" value="ECO:0007669"/>
    <property type="project" value="InterPro"/>
</dbReference>
<dbReference type="Gene3D" id="3.40.50.2300">
    <property type="match status" value="1"/>
</dbReference>
<feature type="domain" description="Response regulatory" evidence="2">
    <location>
        <begin position="9"/>
        <end position="132"/>
    </location>
</feature>
<dbReference type="Pfam" id="PF00072">
    <property type="entry name" value="Response_reg"/>
    <property type="match status" value="1"/>
</dbReference>
<dbReference type="AlphaFoldDB" id="A0A401U6D7"/>
<dbReference type="SUPFAM" id="SSF52172">
    <property type="entry name" value="CheY-like"/>
    <property type="match status" value="1"/>
</dbReference>
<dbReference type="PANTHER" id="PTHR44520:SF2">
    <property type="entry name" value="RESPONSE REGULATOR RCP1"/>
    <property type="match status" value="1"/>
</dbReference>
<evidence type="ECO:0000313" key="3">
    <source>
        <dbReference type="EMBL" id="GCC50483.1"/>
    </source>
</evidence>
<dbReference type="InterPro" id="IPR052893">
    <property type="entry name" value="TCS_response_regulator"/>
</dbReference>
<comment type="caution">
    <text evidence="3">The sequence shown here is derived from an EMBL/GenBank/DDBJ whole genome shotgun (WGS) entry which is preliminary data.</text>
</comment>
<evidence type="ECO:0000259" key="2">
    <source>
        <dbReference type="PROSITE" id="PS50110"/>
    </source>
</evidence>
<dbReference type="PANTHER" id="PTHR44520">
    <property type="entry name" value="RESPONSE REGULATOR RCP1-RELATED"/>
    <property type="match status" value="1"/>
</dbReference>
<protein>
    <submittedName>
        <fullName evidence="3">Response regulator</fullName>
    </submittedName>
</protein>
<evidence type="ECO:0000256" key="1">
    <source>
        <dbReference type="PROSITE-ProRule" id="PRU00169"/>
    </source>
</evidence>
<dbReference type="EMBL" id="BHXQ01000001">
    <property type="protein sequence ID" value="GCC50483.1"/>
    <property type="molecule type" value="Genomic_DNA"/>
</dbReference>
<evidence type="ECO:0000313" key="4">
    <source>
        <dbReference type="Proteomes" id="UP000288227"/>
    </source>
</evidence>
<name>A0A401U6D7_9BACT</name>
<dbReference type="SMART" id="SM00448">
    <property type="entry name" value="REC"/>
    <property type="match status" value="1"/>
</dbReference>
<dbReference type="InterPro" id="IPR011006">
    <property type="entry name" value="CheY-like_superfamily"/>
</dbReference>
<reference evidence="3 4" key="1">
    <citation type="submission" date="2018-11" db="EMBL/GenBank/DDBJ databases">
        <title>Chryseotalea sanarue gen. nov., sp., nov., a member of the family Cytophagaceae, isolated from a brackish lake in Hamamatsu Japan.</title>
        <authorList>
            <person name="Maejima Y."/>
            <person name="Iino T."/>
            <person name="Muraguchi Y."/>
            <person name="Fukuda K."/>
            <person name="Ohkuma M."/>
            <person name="Moriuchi R."/>
            <person name="Dohra H."/>
            <person name="Kimbara K."/>
            <person name="Shintani M."/>
        </authorList>
    </citation>
    <scope>NUCLEOTIDE SEQUENCE [LARGE SCALE GENOMIC DNA]</scope>
    <source>
        <strain evidence="3 4">Ys</strain>
    </source>
</reference>
<dbReference type="InterPro" id="IPR001789">
    <property type="entry name" value="Sig_transdc_resp-reg_receiver"/>
</dbReference>
<keyword evidence="1" id="KW-0597">Phosphoprotein</keyword>
<gene>
    <name evidence="3" type="ORF">SanaruYs_06980</name>
</gene>
<dbReference type="OrthoDB" id="1524091at2"/>
<accession>A0A401U6D7</accession>
<dbReference type="RefSeq" id="WP_127121112.1">
    <property type="nucleotide sequence ID" value="NZ_BHXQ01000001.1"/>
</dbReference>
<dbReference type="CDD" id="cd17546">
    <property type="entry name" value="REC_hyHK_CKI1_RcsC-like"/>
    <property type="match status" value="1"/>
</dbReference>
<dbReference type="Proteomes" id="UP000288227">
    <property type="component" value="Unassembled WGS sequence"/>
</dbReference>
<proteinExistence type="predicted"/>
<organism evidence="3 4">
    <name type="scientific">Chryseotalea sanaruensis</name>
    <dbReference type="NCBI Taxonomy" id="2482724"/>
    <lineage>
        <taxon>Bacteria</taxon>
        <taxon>Pseudomonadati</taxon>
        <taxon>Bacteroidota</taxon>
        <taxon>Cytophagia</taxon>
        <taxon>Cytophagales</taxon>
        <taxon>Chryseotaleaceae</taxon>
        <taxon>Chryseotalea</taxon>
    </lineage>
</organism>
<sequence>METQTGNKVIMLIDDDAITNMINTKVIKMNFNFNVYNYVNAQFALKQLEQWCHSSPENLPSVIFLDINMPIMDGWEFLEAFQKLPHSVHEKSKIFVLTSSIDVEDIEKAKTFHVVSDFLSKPLTAQKLKDLI</sequence>
<feature type="modified residue" description="4-aspartylphosphate" evidence="1">
    <location>
        <position position="66"/>
    </location>
</feature>
<dbReference type="PROSITE" id="PS50110">
    <property type="entry name" value="RESPONSE_REGULATORY"/>
    <property type="match status" value="1"/>
</dbReference>
<keyword evidence="4" id="KW-1185">Reference proteome</keyword>